<comment type="caution">
    <text evidence="2">The sequence shown here is derived from an EMBL/GenBank/DDBJ whole genome shotgun (WGS) entry which is preliminary data.</text>
</comment>
<name>A0AAN6N5B9_9PEZI</name>
<keyword evidence="1" id="KW-0812">Transmembrane</keyword>
<accession>A0AAN6N5B9</accession>
<feature type="transmembrane region" description="Helical" evidence="1">
    <location>
        <begin position="107"/>
        <end position="128"/>
    </location>
</feature>
<sequence length="146" mass="16772">MFSFACLTHKLREYCLVRICPCRSDYLLDRYLITSAIFRSLMVKSNHNPHSHEFRGSSPIITQPASFPVCWVVFWEGSALSCLFLWIHSVGTPASSRLGYLNSTPLFSFGLLESLSLVVFAQYIGTYIRRFRPAHSFHLQCFLPSR</sequence>
<feature type="transmembrane region" description="Helical" evidence="1">
    <location>
        <begin position="65"/>
        <end position="87"/>
    </location>
</feature>
<keyword evidence="1" id="KW-1133">Transmembrane helix</keyword>
<evidence type="ECO:0000313" key="2">
    <source>
        <dbReference type="EMBL" id="KAK3939105.1"/>
    </source>
</evidence>
<dbReference type="AlphaFoldDB" id="A0AAN6N5B9"/>
<keyword evidence="3" id="KW-1185">Reference proteome</keyword>
<dbReference type="Proteomes" id="UP001303473">
    <property type="component" value="Unassembled WGS sequence"/>
</dbReference>
<reference evidence="3" key="1">
    <citation type="journal article" date="2023" name="Mol. Phylogenet. Evol.">
        <title>Genome-scale phylogeny and comparative genomics of the fungal order Sordariales.</title>
        <authorList>
            <person name="Hensen N."/>
            <person name="Bonometti L."/>
            <person name="Westerberg I."/>
            <person name="Brannstrom I.O."/>
            <person name="Guillou S."/>
            <person name="Cros-Aarteil S."/>
            <person name="Calhoun S."/>
            <person name="Haridas S."/>
            <person name="Kuo A."/>
            <person name="Mondo S."/>
            <person name="Pangilinan J."/>
            <person name="Riley R."/>
            <person name="LaButti K."/>
            <person name="Andreopoulos B."/>
            <person name="Lipzen A."/>
            <person name="Chen C."/>
            <person name="Yan M."/>
            <person name="Daum C."/>
            <person name="Ng V."/>
            <person name="Clum A."/>
            <person name="Steindorff A."/>
            <person name="Ohm R.A."/>
            <person name="Martin F."/>
            <person name="Silar P."/>
            <person name="Natvig D.O."/>
            <person name="Lalanne C."/>
            <person name="Gautier V."/>
            <person name="Ament-Velasquez S.L."/>
            <person name="Kruys A."/>
            <person name="Hutchinson M.I."/>
            <person name="Powell A.J."/>
            <person name="Barry K."/>
            <person name="Miller A.N."/>
            <person name="Grigoriev I.V."/>
            <person name="Debuchy R."/>
            <person name="Gladieux P."/>
            <person name="Hiltunen Thoren M."/>
            <person name="Johannesson H."/>
        </authorList>
    </citation>
    <scope>NUCLEOTIDE SEQUENCE [LARGE SCALE GENOMIC DNA]</scope>
    <source>
        <strain evidence="3">CBS 340.73</strain>
    </source>
</reference>
<evidence type="ECO:0000313" key="3">
    <source>
        <dbReference type="Proteomes" id="UP001303473"/>
    </source>
</evidence>
<dbReference type="EMBL" id="MU853817">
    <property type="protein sequence ID" value="KAK3939105.1"/>
    <property type="molecule type" value="Genomic_DNA"/>
</dbReference>
<gene>
    <name evidence="2" type="ORF">QBC46DRAFT_154409</name>
</gene>
<organism evidence="2 3">
    <name type="scientific">Diplogelasinospora grovesii</name>
    <dbReference type="NCBI Taxonomy" id="303347"/>
    <lineage>
        <taxon>Eukaryota</taxon>
        <taxon>Fungi</taxon>
        <taxon>Dikarya</taxon>
        <taxon>Ascomycota</taxon>
        <taxon>Pezizomycotina</taxon>
        <taxon>Sordariomycetes</taxon>
        <taxon>Sordariomycetidae</taxon>
        <taxon>Sordariales</taxon>
        <taxon>Diplogelasinosporaceae</taxon>
        <taxon>Diplogelasinospora</taxon>
    </lineage>
</organism>
<evidence type="ECO:0000256" key="1">
    <source>
        <dbReference type="SAM" id="Phobius"/>
    </source>
</evidence>
<proteinExistence type="predicted"/>
<keyword evidence="1" id="KW-0472">Membrane</keyword>
<protein>
    <submittedName>
        <fullName evidence="2">Uncharacterized protein</fullName>
    </submittedName>
</protein>